<evidence type="ECO:0000259" key="8">
    <source>
        <dbReference type="Pfam" id="PF02770"/>
    </source>
</evidence>
<evidence type="ECO:0000259" key="9">
    <source>
        <dbReference type="Pfam" id="PF02771"/>
    </source>
</evidence>
<keyword evidence="4 6" id="KW-0274">FAD</keyword>
<accession>A0A538SKW0</accession>
<reference evidence="10 11" key="1">
    <citation type="journal article" date="2019" name="Nat. Microbiol.">
        <title>Mediterranean grassland soil C-N compound turnover is dependent on rainfall and depth, and is mediated by genomically divergent microorganisms.</title>
        <authorList>
            <person name="Diamond S."/>
            <person name="Andeer P.F."/>
            <person name="Li Z."/>
            <person name="Crits-Christoph A."/>
            <person name="Burstein D."/>
            <person name="Anantharaman K."/>
            <person name="Lane K.R."/>
            <person name="Thomas B.C."/>
            <person name="Pan C."/>
            <person name="Northen T.R."/>
            <person name="Banfield J.F."/>
        </authorList>
    </citation>
    <scope>NUCLEOTIDE SEQUENCE [LARGE SCALE GENOMIC DNA]</scope>
    <source>
        <strain evidence="10">WS_3</strain>
    </source>
</reference>
<dbReference type="InterPro" id="IPR036250">
    <property type="entry name" value="AcylCo_DH-like_C"/>
</dbReference>
<keyword evidence="3 6" id="KW-0285">Flavoprotein</keyword>
<feature type="domain" description="Acyl-CoA oxidase/dehydrogenase middle" evidence="8">
    <location>
        <begin position="121"/>
        <end position="216"/>
    </location>
</feature>
<feature type="domain" description="Acyl-CoA dehydrogenase/oxidase N-terminal" evidence="9">
    <location>
        <begin position="6"/>
        <end position="117"/>
    </location>
</feature>
<dbReference type="Gene3D" id="1.10.540.10">
    <property type="entry name" value="Acyl-CoA dehydrogenase/oxidase, N-terminal domain"/>
    <property type="match status" value="1"/>
</dbReference>
<dbReference type="Gene3D" id="2.40.110.10">
    <property type="entry name" value="Butyryl-CoA Dehydrogenase, subunit A, domain 2"/>
    <property type="match status" value="1"/>
</dbReference>
<dbReference type="Pfam" id="PF02771">
    <property type="entry name" value="Acyl-CoA_dh_N"/>
    <property type="match status" value="1"/>
</dbReference>
<dbReference type="FunFam" id="1.10.540.10:FF:000002">
    <property type="entry name" value="Acyl-CoA dehydrogenase FadE19"/>
    <property type="match status" value="1"/>
</dbReference>
<dbReference type="Pfam" id="PF02770">
    <property type="entry name" value="Acyl-CoA_dh_M"/>
    <property type="match status" value="1"/>
</dbReference>
<dbReference type="GO" id="GO:0003995">
    <property type="term" value="F:acyl-CoA dehydrogenase activity"/>
    <property type="evidence" value="ECO:0007669"/>
    <property type="project" value="InterPro"/>
</dbReference>
<dbReference type="PANTHER" id="PTHR43884">
    <property type="entry name" value="ACYL-COA DEHYDROGENASE"/>
    <property type="match status" value="1"/>
</dbReference>
<comment type="cofactor">
    <cofactor evidence="1 6">
        <name>FAD</name>
        <dbReference type="ChEBI" id="CHEBI:57692"/>
    </cofactor>
</comment>
<feature type="domain" description="Acyl-CoA dehydrogenase/oxidase C-terminal" evidence="7">
    <location>
        <begin position="229"/>
        <end position="377"/>
    </location>
</feature>
<comment type="caution">
    <text evidence="10">The sequence shown here is derived from an EMBL/GenBank/DDBJ whole genome shotgun (WGS) entry which is preliminary data.</text>
</comment>
<evidence type="ECO:0000256" key="2">
    <source>
        <dbReference type="ARBA" id="ARBA00009347"/>
    </source>
</evidence>
<dbReference type="SUPFAM" id="SSF56645">
    <property type="entry name" value="Acyl-CoA dehydrogenase NM domain-like"/>
    <property type="match status" value="1"/>
</dbReference>
<gene>
    <name evidence="10" type="ORF">E6K73_04215</name>
</gene>
<evidence type="ECO:0000259" key="7">
    <source>
        <dbReference type="Pfam" id="PF00441"/>
    </source>
</evidence>
<proteinExistence type="inferred from homology"/>
<organism evidence="10 11">
    <name type="scientific">Eiseniibacteriota bacterium</name>
    <dbReference type="NCBI Taxonomy" id="2212470"/>
    <lineage>
        <taxon>Bacteria</taxon>
        <taxon>Candidatus Eiseniibacteriota</taxon>
    </lineage>
</organism>
<comment type="similarity">
    <text evidence="2 6">Belongs to the acyl-CoA dehydrogenase family.</text>
</comment>
<dbReference type="InterPro" id="IPR037069">
    <property type="entry name" value="AcylCoA_DH/ox_N_sf"/>
</dbReference>
<evidence type="ECO:0000256" key="3">
    <source>
        <dbReference type="ARBA" id="ARBA00022630"/>
    </source>
</evidence>
<dbReference type="PIRSF" id="PIRSF016578">
    <property type="entry name" value="HsaA"/>
    <property type="match status" value="1"/>
</dbReference>
<dbReference type="InterPro" id="IPR009100">
    <property type="entry name" value="AcylCoA_DH/oxidase_NM_dom_sf"/>
</dbReference>
<dbReference type="EMBL" id="VBOT01000049">
    <property type="protein sequence ID" value="TMQ51991.1"/>
    <property type="molecule type" value="Genomic_DNA"/>
</dbReference>
<evidence type="ECO:0000313" key="11">
    <source>
        <dbReference type="Proteomes" id="UP000320184"/>
    </source>
</evidence>
<dbReference type="InterPro" id="IPR009075">
    <property type="entry name" value="AcylCo_DH/oxidase_C"/>
</dbReference>
<dbReference type="InterPro" id="IPR013786">
    <property type="entry name" value="AcylCoA_DH/ox_N"/>
</dbReference>
<evidence type="ECO:0000256" key="6">
    <source>
        <dbReference type="RuleBase" id="RU362125"/>
    </source>
</evidence>
<dbReference type="Proteomes" id="UP000320184">
    <property type="component" value="Unassembled WGS sequence"/>
</dbReference>
<dbReference type="FunFam" id="2.40.110.10:FF:000001">
    <property type="entry name" value="Acyl-CoA dehydrogenase, mitochondrial"/>
    <property type="match status" value="1"/>
</dbReference>
<sequence>MMLLKEEHLQVREMARRFADEVVAPRAKEIDEKEEFPADTVKQMGELGFMGMPYPEKYGGAGLDTLSYTLAVEEISRACASTGITLAAHVSLGCGPIYANGTEEQKLRFLVPMARGEAIGAFGLTEPNAGSDAAGTQTRAESVDGGWRVNGSKIYITNGSVAKYITFTARTDASKGVKGISAFILDTATPGFRVGKREKKMGHRGSDTVEVVFEDCLVPAENMIGEPSGGFQSFMRTLTGGRISIGAMALGIARGAHEHSLRYAKERKQFNQPIANFQAVQFMLADMATKIEAARLLVYHASMLKDAGLPFVKEAAMAKLFASETANWVTDKAIQVHGGIGYMRDLPVERMHRDAKLMEIGEGTSEIQRLVIAREILRGV</sequence>
<dbReference type="InterPro" id="IPR006089">
    <property type="entry name" value="Acyl-CoA_DH_CS"/>
</dbReference>
<dbReference type="InterPro" id="IPR046373">
    <property type="entry name" value="Acyl-CoA_Oxase/DH_mid-dom_sf"/>
</dbReference>
<keyword evidence="5 6" id="KW-0560">Oxidoreductase</keyword>
<dbReference type="FunFam" id="1.20.140.10:FF:000004">
    <property type="entry name" value="Acyl-CoA dehydrogenase FadE25"/>
    <property type="match status" value="1"/>
</dbReference>
<evidence type="ECO:0000313" key="10">
    <source>
        <dbReference type="EMBL" id="TMQ51991.1"/>
    </source>
</evidence>
<dbReference type="PROSITE" id="PS00073">
    <property type="entry name" value="ACYL_COA_DH_2"/>
    <property type="match status" value="1"/>
</dbReference>
<evidence type="ECO:0000256" key="4">
    <source>
        <dbReference type="ARBA" id="ARBA00022827"/>
    </source>
</evidence>
<name>A0A538SKW0_UNCEI</name>
<evidence type="ECO:0000256" key="5">
    <source>
        <dbReference type="ARBA" id="ARBA00023002"/>
    </source>
</evidence>
<evidence type="ECO:0000256" key="1">
    <source>
        <dbReference type="ARBA" id="ARBA00001974"/>
    </source>
</evidence>
<dbReference type="PANTHER" id="PTHR43884:SF12">
    <property type="entry name" value="ISOVALERYL-COA DEHYDROGENASE, MITOCHONDRIAL-RELATED"/>
    <property type="match status" value="1"/>
</dbReference>
<protein>
    <submittedName>
        <fullName evidence="10">Acyl-CoA dehydrogenase</fullName>
    </submittedName>
</protein>
<dbReference type="AlphaFoldDB" id="A0A538SKW0"/>
<dbReference type="InterPro" id="IPR006091">
    <property type="entry name" value="Acyl-CoA_Oxase/DH_mid-dom"/>
</dbReference>
<dbReference type="Gene3D" id="1.20.140.10">
    <property type="entry name" value="Butyryl-CoA Dehydrogenase, subunit A, domain 3"/>
    <property type="match status" value="1"/>
</dbReference>
<dbReference type="PROSITE" id="PS00072">
    <property type="entry name" value="ACYL_COA_DH_1"/>
    <property type="match status" value="1"/>
</dbReference>
<dbReference type="CDD" id="cd01158">
    <property type="entry name" value="SCAD_SBCAD"/>
    <property type="match status" value="1"/>
</dbReference>
<dbReference type="Pfam" id="PF00441">
    <property type="entry name" value="Acyl-CoA_dh_1"/>
    <property type="match status" value="1"/>
</dbReference>
<dbReference type="GO" id="GO:0050660">
    <property type="term" value="F:flavin adenine dinucleotide binding"/>
    <property type="evidence" value="ECO:0007669"/>
    <property type="project" value="InterPro"/>
</dbReference>
<dbReference type="SUPFAM" id="SSF47203">
    <property type="entry name" value="Acyl-CoA dehydrogenase C-terminal domain-like"/>
    <property type="match status" value="1"/>
</dbReference>